<evidence type="ECO:0000256" key="5">
    <source>
        <dbReference type="SAM" id="Phobius"/>
    </source>
</evidence>
<dbReference type="PROSITE" id="PS51123">
    <property type="entry name" value="OMPA_2"/>
    <property type="match status" value="1"/>
</dbReference>
<sequence>MTDNLIDLLKQQVSAIVLEGDSTFLSEKNTALSHFYPILLSILKGKPGLIDALKNQLNPRLNDLFETNPALKHQFLDNIRGAAPAPEIENTLSKSILPALGILENQAGSSDADAIVHLIDTQQSAVQSALPAWAAGILAALGINTAMGQTVHQAPEIAEPAAVQEKKSNSWLPILAIVILALLALFWFKSCSDKNKVEETAPPVQSAAAQPASLQLSTNEKGQLVSCQVYVNNSSYIDILQQQVKQIFNSPTGCGASAEASYHTEFIDQDAIPSVLKLVQGTPNVALNWVGDQLSIQSSNPQDADRLAAEIKKLAKNMNIMVQKPADVSTTVNNSITDAQKALSSIDPDQVQALDVATALNMQIINFATASSEIPEVNKSILDQAAALMQRAKQVELTVTGHTDATGNAEANKKLSQSRAQAVVDYLISKGVDPAQLQAVGMGQEKPVADNATEEGQFKNRRIEFEVLNKDTGVVRKVDEEGVKKQP</sequence>
<dbReference type="GO" id="GO:0009279">
    <property type="term" value="C:cell outer membrane"/>
    <property type="evidence" value="ECO:0007669"/>
    <property type="project" value="UniProtKB-SubCell"/>
</dbReference>
<keyword evidence="5" id="KW-1133">Transmembrane helix</keyword>
<comment type="subcellular location">
    <subcellularLocation>
        <location evidence="1">Cell outer membrane</location>
    </subcellularLocation>
</comment>
<evidence type="ECO:0000256" key="3">
    <source>
        <dbReference type="ARBA" id="ARBA00023237"/>
    </source>
</evidence>
<dbReference type="InterPro" id="IPR050330">
    <property type="entry name" value="Bact_OuterMem_StrucFunc"/>
</dbReference>
<comment type="caution">
    <text evidence="7">The sequence shown here is derived from an EMBL/GenBank/DDBJ whole genome shotgun (WGS) entry which is preliminary data.</text>
</comment>
<dbReference type="AlphaFoldDB" id="A0A151XZW4"/>
<feature type="domain" description="OmpA-like" evidence="6">
    <location>
        <begin position="354"/>
        <end position="471"/>
    </location>
</feature>
<dbReference type="OrthoDB" id="9782229at2"/>
<dbReference type="InterPro" id="IPR036737">
    <property type="entry name" value="OmpA-like_sf"/>
</dbReference>
<dbReference type="Pfam" id="PF00691">
    <property type="entry name" value="OmpA"/>
    <property type="match status" value="1"/>
</dbReference>
<gene>
    <name evidence="7" type="ORF">AZH43_15405</name>
</gene>
<dbReference type="Gene3D" id="3.30.1330.60">
    <property type="entry name" value="OmpA-like domain"/>
    <property type="match status" value="1"/>
</dbReference>
<dbReference type="RefSeq" id="WP_067670322.1">
    <property type="nucleotide sequence ID" value="NZ_CBCSIK010000007.1"/>
</dbReference>
<dbReference type="CDD" id="cd07185">
    <property type="entry name" value="OmpA_C-like"/>
    <property type="match status" value="1"/>
</dbReference>
<organism evidence="7 8">
    <name type="scientific">Acinetobacter pragensis</name>
    <dbReference type="NCBI Taxonomy" id="1806892"/>
    <lineage>
        <taxon>Bacteria</taxon>
        <taxon>Pseudomonadati</taxon>
        <taxon>Pseudomonadota</taxon>
        <taxon>Gammaproteobacteria</taxon>
        <taxon>Moraxellales</taxon>
        <taxon>Moraxellaceae</taxon>
        <taxon>Acinetobacter</taxon>
    </lineage>
</organism>
<dbReference type="STRING" id="1806892.AZH43_15405"/>
<evidence type="ECO:0000313" key="7">
    <source>
        <dbReference type="EMBL" id="KYQ71315.1"/>
    </source>
</evidence>
<dbReference type="PANTHER" id="PTHR30329">
    <property type="entry name" value="STATOR ELEMENT OF FLAGELLAR MOTOR COMPLEX"/>
    <property type="match status" value="1"/>
</dbReference>
<keyword evidence="2 4" id="KW-0472">Membrane</keyword>
<feature type="transmembrane region" description="Helical" evidence="5">
    <location>
        <begin position="170"/>
        <end position="188"/>
    </location>
</feature>
<reference evidence="7 8" key="1">
    <citation type="submission" date="2016-03" db="EMBL/GenBank/DDBJ databases">
        <title>Acinetobacter genomospecies 28 strain ANC 4149.</title>
        <authorList>
            <person name="Radolfova-Krizova L."/>
            <person name="Nemec A."/>
        </authorList>
    </citation>
    <scope>NUCLEOTIDE SEQUENCE [LARGE SCALE GENOMIC DNA]</scope>
    <source>
        <strain evidence="7 8">ANC 4149</strain>
    </source>
</reference>
<dbReference type="EMBL" id="LUAW01000029">
    <property type="protein sequence ID" value="KYQ71315.1"/>
    <property type="molecule type" value="Genomic_DNA"/>
</dbReference>
<dbReference type="PRINTS" id="PR01021">
    <property type="entry name" value="OMPADOMAIN"/>
</dbReference>
<dbReference type="PANTHER" id="PTHR30329:SF21">
    <property type="entry name" value="LIPOPROTEIN YIAD-RELATED"/>
    <property type="match status" value="1"/>
</dbReference>
<dbReference type="SUPFAM" id="SSF103088">
    <property type="entry name" value="OmpA-like"/>
    <property type="match status" value="1"/>
</dbReference>
<accession>A0A151XZW4</accession>
<dbReference type="Proteomes" id="UP000076276">
    <property type="component" value="Unassembled WGS sequence"/>
</dbReference>
<keyword evidence="3" id="KW-0998">Cell outer membrane</keyword>
<dbReference type="InterPro" id="IPR006664">
    <property type="entry name" value="OMP_bac"/>
</dbReference>
<evidence type="ECO:0000256" key="2">
    <source>
        <dbReference type="ARBA" id="ARBA00023136"/>
    </source>
</evidence>
<name>A0A151XZW4_9GAMM</name>
<protein>
    <recommendedName>
        <fullName evidence="6">OmpA-like domain-containing protein</fullName>
    </recommendedName>
</protein>
<evidence type="ECO:0000259" key="6">
    <source>
        <dbReference type="PROSITE" id="PS51123"/>
    </source>
</evidence>
<dbReference type="InterPro" id="IPR006665">
    <property type="entry name" value="OmpA-like"/>
</dbReference>
<keyword evidence="8" id="KW-1185">Reference proteome</keyword>
<evidence type="ECO:0000313" key="8">
    <source>
        <dbReference type="Proteomes" id="UP000076276"/>
    </source>
</evidence>
<proteinExistence type="predicted"/>
<keyword evidence="5" id="KW-0812">Transmembrane</keyword>
<evidence type="ECO:0000256" key="1">
    <source>
        <dbReference type="ARBA" id="ARBA00004442"/>
    </source>
</evidence>
<evidence type="ECO:0000256" key="4">
    <source>
        <dbReference type="PROSITE-ProRule" id="PRU00473"/>
    </source>
</evidence>